<protein>
    <submittedName>
        <fullName evidence="2">Uncharacterized protein</fullName>
    </submittedName>
</protein>
<accession>A0ABV0BVV2</accession>
<dbReference type="EMBL" id="JBDJNQ010000008">
    <property type="protein sequence ID" value="MEN5378930.1"/>
    <property type="molecule type" value="Genomic_DNA"/>
</dbReference>
<feature type="chain" id="PRO_5046946504" evidence="1">
    <location>
        <begin position="20"/>
        <end position="197"/>
    </location>
</feature>
<keyword evidence="3" id="KW-1185">Reference proteome</keyword>
<feature type="signal peptide" evidence="1">
    <location>
        <begin position="1"/>
        <end position="19"/>
    </location>
</feature>
<sequence>MRTIIAALVVILSTLNSFAQQTSMPSDHLLFMDTPIDGELTAYVSKMQNMGFTKISVKNGTALLRGSFATYEDCFLSVSTLKHKAVVSTLSVLFPQHDTWKPLASNYYALKELLSEKYGQPTRSEEQFLTVTQPKDDLSKMYEVQLGKSNFKTRYELENGTIELTICNDQITSSYVKLTYVDKINGVILKHKALKDL</sequence>
<evidence type="ECO:0000256" key="1">
    <source>
        <dbReference type="SAM" id="SignalP"/>
    </source>
</evidence>
<keyword evidence="1" id="KW-0732">Signal</keyword>
<gene>
    <name evidence="2" type="ORF">ABE541_16835</name>
</gene>
<reference evidence="2 3" key="1">
    <citation type="submission" date="2024-04" db="EMBL/GenBank/DDBJ databases">
        <title>WGS of bacteria from Torrens River.</title>
        <authorList>
            <person name="Wyrsch E.R."/>
            <person name="Drigo B."/>
        </authorList>
    </citation>
    <scope>NUCLEOTIDE SEQUENCE [LARGE SCALE GENOMIC DNA]</scope>
    <source>
        <strain evidence="2 3">TWI391</strain>
    </source>
</reference>
<dbReference type="Proteomes" id="UP001409291">
    <property type="component" value="Unassembled WGS sequence"/>
</dbReference>
<dbReference type="RefSeq" id="WP_346581793.1">
    <property type="nucleotide sequence ID" value="NZ_JBDJNQ010000008.1"/>
</dbReference>
<comment type="caution">
    <text evidence="2">The sequence shown here is derived from an EMBL/GenBank/DDBJ whole genome shotgun (WGS) entry which is preliminary data.</text>
</comment>
<evidence type="ECO:0000313" key="2">
    <source>
        <dbReference type="EMBL" id="MEN5378930.1"/>
    </source>
</evidence>
<name>A0ABV0BVV2_9SPHI</name>
<evidence type="ECO:0000313" key="3">
    <source>
        <dbReference type="Proteomes" id="UP001409291"/>
    </source>
</evidence>
<proteinExistence type="predicted"/>
<organism evidence="2 3">
    <name type="scientific">Sphingobacterium kitahiroshimense</name>
    <dbReference type="NCBI Taxonomy" id="470446"/>
    <lineage>
        <taxon>Bacteria</taxon>
        <taxon>Pseudomonadati</taxon>
        <taxon>Bacteroidota</taxon>
        <taxon>Sphingobacteriia</taxon>
        <taxon>Sphingobacteriales</taxon>
        <taxon>Sphingobacteriaceae</taxon>
        <taxon>Sphingobacterium</taxon>
    </lineage>
</organism>